<dbReference type="RefSeq" id="WP_271906194.1">
    <property type="nucleotide sequence ID" value="NZ_JAQLWN010000004.1"/>
</dbReference>
<evidence type="ECO:0000259" key="1">
    <source>
        <dbReference type="Pfam" id="PF18454"/>
    </source>
</evidence>
<dbReference type="Pfam" id="PF18454">
    <property type="entry name" value="Mtd_N"/>
    <property type="match status" value="1"/>
</dbReference>
<dbReference type="InterPro" id="IPR041352">
    <property type="entry name" value="Mtd_N"/>
</dbReference>
<reference evidence="2" key="1">
    <citation type="submission" date="2023-01" db="EMBL/GenBank/DDBJ databases">
        <title>Human gut microbiome strain richness.</title>
        <authorList>
            <person name="Chen-Liaw A."/>
        </authorList>
    </citation>
    <scope>NUCLEOTIDE SEQUENCE</scope>
    <source>
        <strain evidence="2">2225st1_A6_2225SCRN_200828</strain>
    </source>
</reference>
<sequence length="423" mass="45764">MPKIQIKRGSKAKLPTLAPGEFGLATDAGELYIGGAGKNLHIPVLGDDGKLPPSELPPMDYDPAGSAAAVQKALTAHTGNKNNPHAVTAEQVGAFTKQETLTPETAALYGLSSSAIPDDVLSFLGKYNQHWWRRRESKSHYEAVISQATEEDVLNTVNAFMVNINYSSDITISSSGKVTLLAPIKNLIIEENDLSRSGTGVSKANTLKGKYWNGTMIGPSDYERDLGDRYTAPNAPNAKMTDYGDYKKLTLQSSAVSTKFVDGIGPWEYVQSNDRKAYPDSGIVEGVEYQYLGIPFANIVTAPTIVTGSYVGTGKSGESNPNQITLAEPFKILCIYGRQYTDSYESIDASGSGSVSNIIPSSIIPTEYTRGFGFFYSNNSRDSYGKKSADGKTFSWYFRLSPTGAADVQFNTSGVVYHYYAIV</sequence>
<dbReference type="EMBL" id="JAQLWO010000003">
    <property type="protein sequence ID" value="MDB7905228.1"/>
    <property type="molecule type" value="Genomic_DNA"/>
</dbReference>
<protein>
    <recommendedName>
        <fullName evidence="1">Major tropism determinant N-terminal domain-containing protein</fullName>
    </recommendedName>
</protein>
<evidence type="ECO:0000313" key="2">
    <source>
        <dbReference type="EMBL" id="MDB7905228.1"/>
    </source>
</evidence>
<dbReference type="AlphaFoldDB" id="A0AAW6BWD6"/>
<name>A0AAW6BWD6_FLAPL</name>
<proteinExistence type="predicted"/>
<organism evidence="2 3">
    <name type="scientific">Flavonifractor plautii</name>
    <name type="common">Fusobacterium plautii</name>
    <dbReference type="NCBI Taxonomy" id="292800"/>
    <lineage>
        <taxon>Bacteria</taxon>
        <taxon>Bacillati</taxon>
        <taxon>Bacillota</taxon>
        <taxon>Clostridia</taxon>
        <taxon>Eubacteriales</taxon>
        <taxon>Oscillospiraceae</taxon>
        <taxon>Flavonifractor</taxon>
    </lineage>
</organism>
<accession>A0AAW6BWD6</accession>
<evidence type="ECO:0000313" key="3">
    <source>
        <dbReference type="Proteomes" id="UP001211006"/>
    </source>
</evidence>
<feature type="domain" description="Major tropism determinant N-terminal" evidence="1">
    <location>
        <begin position="4"/>
        <end position="34"/>
    </location>
</feature>
<comment type="caution">
    <text evidence="2">The sequence shown here is derived from an EMBL/GenBank/DDBJ whole genome shotgun (WGS) entry which is preliminary data.</text>
</comment>
<dbReference type="Proteomes" id="UP001211006">
    <property type="component" value="Unassembled WGS sequence"/>
</dbReference>
<gene>
    <name evidence="2" type="ORF">PND83_04480</name>
</gene>